<protein>
    <submittedName>
        <fullName evidence="2">Glycosyl transferase</fullName>
    </submittedName>
</protein>
<proteinExistence type="predicted"/>
<dbReference type="InterPro" id="IPR050834">
    <property type="entry name" value="Glycosyltransf_2"/>
</dbReference>
<dbReference type="CDD" id="cd00761">
    <property type="entry name" value="Glyco_tranf_GTA_type"/>
    <property type="match status" value="1"/>
</dbReference>
<dbReference type="Gene3D" id="3.90.550.10">
    <property type="entry name" value="Spore Coat Polysaccharide Biosynthesis Protein SpsA, Chain A"/>
    <property type="match status" value="1"/>
</dbReference>
<gene>
    <name evidence="2" type="ORF">NITLEN_40102</name>
</gene>
<dbReference type="PANTHER" id="PTHR43685">
    <property type="entry name" value="GLYCOSYLTRANSFERASE"/>
    <property type="match status" value="1"/>
</dbReference>
<dbReference type="Pfam" id="PF00535">
    <property type="entry name" value="Glycos_transf_2"/>
    <property type="match status" value="1"/>
</dbReference>
<feature type="domain" description="Glycosyltransferase 2-like" evidence="1">
    <location>
        <begin position="8"/>
        <end position="134"/>
    </location>
</feature>
<evidence type="ECO:0000259" key="1">
    <source>
        <dbReference type="Pfam" id="PF00535"/>
    </source>
</evidence>
<dbReference type="Proteomes" id="UP000248168">
    <property type="component" value="Unassembled WGS sequence"/>
</dbReference>
<evidence type="ECO:0000313" key="3">
    <source>
        <dbReference type="Proteomes" id="UP000248168"/>
    </source>
</evidence>
<dbReference type="RefSeq" id="WP_121989888.1">
    <property type="nucleotide sequence ID" value="NZ_OUNR01000017.1"/>
</dbReference>
<dbReference type="EMBL" id="OUNR01000017">
    <property type="protein sequence ID" value="SPP65629.1"/>
    <property type="molecule type" value="Genomic_DNA"/>
</dbReference>
<organism evidence="2 3">
    <name type="scientific">Nitrospira lenta</name>
    <dbReference type="NCBI Taxonomy" id="1436998"/>
    <lineage>
        <taxon>Bacteria</taxon>
        <taxon>Pseudomonadati</taxon>
        <taxon>Nitrospirota</taxon>
        <taxon>Nitrospiria</taxon>
        <taxon>Nitrospirales</taxon>
        <taxon>Nitrospiraceae</taxon>
        <taxon>Nitrospira</taxon>
    </lineage>
</organism>
<dbReference type="InParanoid" id="A0A330L8N9"/>
<dbReference type="OrthoDB" id="9801954at2"/>
<dbReference type="InterPro" id="IPR001173">
    <property type="entry name" value="Glyco_trans_2-like"/>
</dbReference>
<keyword evidence="2" id="KW-0808">Transferase</keyword>
<reference evidence="3" key="1">
    <citation type="submission" date="2018-04" db="EMBL/GenBank/DDBJ databases">
        <authorList>
            <person name="Lucker S."/>
            <person name="Sakoula D."/>
        </authorList>
    </citation>
    <scope>NUCLEOTIDE SEQUENCE [LARGE SCALE GENOMIC DNA]</scope>
</reference>
<dbReference type="PANTHER" id="PTHR43685:SF2">
    <property type="entry name" value="GLYCOSYLTRANSFERASE 2-LIKE DOMAIN-CONTAINING PROTEIN"/>
    <property type="match status" value="1"/>
</dbReference>
<name>A0A330L8N9_9BACT</name>
<dbReference type="GO" id="GO:0016740">
    <property type="term" value="F:transferase activity"/>
    <property type="evidence" value="ECO:0007669"/>
    <property type="project" value="UniProtKB-KW"/>
</dbReference>
<dbReference type="AlphaFoldDB" id="A0A330L8N9"/>
<accession>A0A330L8N9</accession>
<keyword evidence="3" id="KW-1185">Reference proteome</keyword>
<dbReference type="InterPro" id="IPR029044">
    <property type="entry name" value="Nucleotide-diphossugar_trans"/>
</dbReference>
<dbReference type="SUPFAM" id="SSF53448">
    <property type="entry name" value="Nucleotide-diphospho-sugar transferases"/>
    <property type="match status" value="1"/>
</dbReference>
<sequence>MPEPVPVSVVVPCWRCGATITRAVESIATQTRWPREVILVDDASGDDTVRVLQALVKQYPRGWIKVIAQPENGGPGVARNAGWDAATSRYIAFLDADDAWHPRKLEMQVAWMESHPEAVLTGTQTTVRDTADKLPALPESFEVQEITFRRLLFVSLLPTRSVMIHRGVPNRFVPGKRYSEDYLLWLSILAEGSRAFLLGLPLAYSFKADFGAAGLSSHLWRMHCEVLDTYRRLHRAGYLSGSLRVVLTFYALLKFCRRVVLSRSSLHSFC</sequence>
<evidence type="ECO:0000313" key="2">
    <source>
        <dbReference type="EMBL" id="SPP65629.1"/>
    </source>
</evidence>